<proteinExistence type="predicted"/>
<protein>
    <submittedName>
        <fullName evidence="1">Uncharacterized protein</fullName>
    </submittedName>
</protein>
<name>A0AA37TAY4_9HYPH</name>
<comment type="caution">
    <text evidence="1">The sequence shown here is derived from an EMBL/GenBank/DDBJ whole genome shotgun (WGS) entry which is preliminary data.</text>
</comment>
<reference evidence="2" key="1">
    <citation type="journal article" date="2019" name="Int. J. Syst. Evol. Microbiol.">
        <title>The Global Catalogue of Microorganisms (GCM) 10K type strain sequencing project: providing services to taxonomists for standard genome sequencing and annotation.</title>
        <authorList>
            <consortium name="The Broad Institute Genomics Platform"/>
            <consortium name="The Broad Institute Genome Sequencing Center for Infectious Disease"/>
            <person name="Wu L."/>
            <person name="Ma J."/>
        </authorList>
    </citation>
    <scope>NUCLEOTIDE SEQUENCE [LARGE SCALE GENOMIC DNA]</scope>
    <source>
        <strain evidence="2">NBRC 103632</strain>
    </source>
</reference>
<gene>
    <name evidence="1" type="ORF">GCM10007890_19780</name>
</gene>
<accession>A0AA37TAY4</accession>
<dbReference type="Proteomes" id="UP001157440">
    <property type="component" value="Unassembled WGS sequence"/>
</dbReference>
<evidence type="ECO:0000313" key="1">
    <source>
        <dbReference type="EMBL" id="GLS69965.1"/>
    </source>
</evidence>
<evidence type="ECO:0000313" key="2">
    <source>
        <dbReference type="Proteomes" id="UP001157440"/>
    </source>
</evidence>
<keyword evidence="2" id="KW-1185">Reference proteome</keyword>
<dbReference type="EMBL" id="BSPL01000013">
    <property type="protein sequence ID" value="GLS69965.1"/>
    <property type="molecule type" value="Genomic_DNA"/>
</dbReference>
<sequence length="120" mass="13448">MVSSRLLGRTFCRGSDVAETAPPSLTIPDLFEGFEQFDAFIQGREATARRVIDTSEDINRNAQGFGNPRENALSVGHALPVGRCIRFHDRSFAAYLKAQSCDLRYTLFRVTGRHTPRRTS</sequence>
<dbReference type="AlphaFoldDB" id="A0AA37TAY4"/>
<organism evidence="1 2">
    <name type="scientific">Methylobacterium tardum</name>
    <dbReference type="NCBI Taxonomy" id="374432"/>
    <lineage>
        <taxon>Bacteria</taxon>
        <taxon>Pseudomonadati</taxon>
        <taxon>Pseudomonadota</taxon>
        <taxon>Alphaproteobacteria</taxon>
        <taxon>Hyphomicrobiales</taxon>
        <taxon>Methylobacteriaceae</taxon>
        <taxon>Methylobacterium</taxon>
    </lineage>
</organism>